<dbReference type="OrthoDB" id="6400670at2"/>
<evidence type="ECO:0000313" key="2">
    <source>
        <dbReference type="EMBL" id="SUZ31710.1"/>
    </source>
</evidence>
<dbReference type="GO" id="GO:0006950">
    <property type="term" value="P:response to stress"/>
    <property type="evidence" value="ECO:0007669"/>
    <property type="project" value="TreeGrafter"/>
</dbReference>
<evidence type="ECO:0000313" key="3">
    <source>
        <dbReference type="Proteomes" id="UP000272908"/>
    </source>
</evidence>
<dbReference type="Proteomes" id="UP000272908">
    <property type="component" value="Unassembled WGS sequence"/>
</dbReference>
<dbReference type="PANTHER" id="PTHR33164:SF43">
    <property type="entry name" value="HTH-TYPE TRANSCRIPTIONAL REPRESSOR YETL"/>
    <property type="match status" value="1"/>
</dbReference>
<dbReference type="InterPro" id="IPR036390">
    <property type="entry name" value="WH_DNA-bd_sf"/>
</dbReference>
<reference evidence="3" key="1">
    <citation type="submission" date="2018-08" db="EMBL/GenBank/DDBJ databases">
        <authorList>
            <person name="Rodrigo-Torres L."/>
            <person name="Arahal R. D."/>
            <person name="Lucena T."/>
        </authorList>
    </citation>
    <scope>NUCLEOTIDE SEQUENCE [LARGE SCALE GENOMIC DNA]</scope>
    <source>
        <strain evidence="3">CECT 7235</strain>
    </source>
</reference>
<organism evidence="2 3">
    <name type="scientific">Roseinatronobacter ekhonensis</name>
    <dbReference type="NCBI Taxonomy" id="254356"/>
    <lineage>
        <taxon>Bacteria</taxon>
        <taxon>Pseudomonadati</taxon>
        <taxon>Pseudomonadota</taxon>
        <taxon>Alphaproteobacteria</taxon>
        <taxon>Rhodobacterales</taxon>
        <taxon>Paracoccaceae</taxon>
        <taxon>Roseinatronobacter</taxon>
    </lineage>
</organism>
<dbReference type="InterPro" id="IPR000835">
    <property type="entry name" value="HTH_MarR-typ"/>
</dbReference>
<dbReference type="InterPro" id="IPR036388">
    <property type="entry name" value="WH-like_DNA-bd_sf"/>
</dbReference>
<feature type="domain" description="HTH marR-type" evidence="1">
    <location>
        <begin position="1"/>
        <end position="141"/>
    </location>
</feature>
<dbReference type="PRINTS" id="PR00598">
    <property type="entry name" value="HTHMARR"/>
</dbReference>
<dbReference type="Pfam" id="PF12802">
    <property type="entry name" value="MarR_2"/>
    <property type="match status" value="1"/>
</dbReference>
<accession>A0A3B0M8I4</accession>
<proteinExistence type="predicted"/>
<dbReference type="CDD" id="cd00090">
    <property type="entry name" value="HTH_ARSR"/>
    <property type="match status" value="1"/>
</dbReference>
<keyword evidence="3" id="KW-1185">Reference proteome</keyword>
<dbReference type="Gene3D" id="1.10.10.10">
    <property type="entry name" value="Winged helix-like DNA-binding domain superfamily/Winged helix DNA-binding domain"/>
    <property type="match status" value="1"/>
</dbReference>
<dbReference type="PROSITE" id="PS50995">
    <property type="entry name" value="HTH_MARR_2"/>
    <property type="match status" value="1"/>
</dbReference>
<name>A0A3B0M8I4_9RHOB</name>
<protein>
    <recommendedName>
        <fullName evidence="1">HTH marR-type domain-containing protein</fullName>
    </recommendedName>
</protein>
<sequence length="153" mass="16957">MSETGPSAYFRLFNEIGIIEQLSRTMFEARLPPGFVVAQFSVLNHLVRTSDGRTPLALARAFQVPKTSMTHSLAVLERADLIEFRPNPKDGRSKLVHITDKGRQFREDAIAALAPDIARISQSISLDHVAALLPGLTALREVLDADRDRPEPD</sequence>
<gene>
    <name evidence="2" type="ORF">ROE7235_01460</name>
</gene>
<dbReference type="GO" id="GO:0003700">
    <property type="term" value="F:DNA-binding transcription factor activity"/>
    <property type="evidence" value="ECO:0007669"/>
    <property type="project" value="InterPro"/>
</dbReference>
<evidence type="ECO:0000259" key="1">
    <source>
        <dbReference type="PROSITE" id="PS50995"/>
    </source>
</evidence>
<dbReference type="EMBL" id="UIHC01000010">
    <property type="protein sequence ID" value="SUZ31710.1"/>
    <property type="molecule type" value="Genomic_DNA"/>
</dbReference>
<dbReference type="SMART" id="SM00347">
    <property type="entry name" value="HTH_MARR"/>
    <property type="match status" value="1"/>
</dbReference>
<dbReference type="SUPFAM" id="SSF46785">
    <property type="entry name" value="Winged helix' DNA-binding domain"/>
    <property type="match status" value="1"/>
</dbReference>
<dbReference type="InterPro" id="IPR039422">
    <property type="entry name" value="MarR/SlyA-like"/>
</dbReference>
<dbReference type="AlphaFoldDB" id="A0A3B0M8I4"/>
<dbReference type="InterPro" id="IPR011991">
    <property type="entry name" value="ArsR-like_HTH"/>
</dbReference>
<dbReference type="RefSeq" id="WP_121094077.1">
    <property type="nucleotide sequence ID" value="NZ_UIHC01000010.1"/>
</dbReference>
<dbReference type="PANTHER" id="PTHR33164">
    <property type="entry name" value="TRANSCRIPTIONAL REGULATOR, MARR FAMILY"/>
    <property type="match status" value="1"/>
</dbReference>